<name>A0A9J6BYF0_POLVA</name>
<comment type="caution">
    <text evidence="1">The sequence shown here is derived from an EMBL/GenBank/DDBJ whole genome shotgun (WGS) entry which is preliminary data.</text>
</comment>
<dbReference type="GO" id="GO:0007099">
    <property type="term" value="P:centriole replication"/>
    <property type="evidence" value="ECO:0007669"/>
    <property type="project" value="TreeGrafter"/>
</dbReference>
<dbReference type="GO" id="GO:0010457">
    <property type="term" value="P:centriole-centriole cohesion"/>
    <property type="evidence" value="ECO:0007669"/>
    <property type="project" value="TreeGrafter"/>
</dbReference>
<keyword evidence="2" id="KW-1185">Reference proteome</keyword>
<dbReference type="SUPFAM" id="SSF48371">
    <property type="entry name" value="ARM repeat"/>
    <property type="match status" value="1"/>
</dbReference>
<dbReference type="InterPro" id="IPR011989">
    <property type="entry name" value="ARM-like"/>
</dbReference>
<evidence type="ECO:0008006" key="3">
    <source>
        <dbReference type="Google" id="ProtNLM"/>
    </source>
</evidence>
<reference evidence="1" key="1">
    <citation type="submission" date="2021-03" db="EMBL/GenBank/DDBJ databases">
        <title>Chromosome level genome of the anhydrobiotic midge Polypedilum vanderplanki.</title>
        <authorList>
            <person name="Yoshida Y."/>
            <person name="Kikawada T."/>
            <person name="Gusev O."/>
        </authorList>
    </citation>
    <scope>NUCLEOTIDE SEQUENCE</scope>
    <source>
        <strain evidence="1">NIAS01</strain>
        <tissue evidence="1">Whole body or cell culture</tissue>
    </source>
</reference>
<protein>
    <recommendedName>
        <fullName evidence="3">Rotatin N-terminal domain-containing protein</fullName>
    </recommendedName>
</protein>
<organism evidence="1 2">
    <name type="scientific">Polypedilum vanderplanki</name>
    <name type="common">Sleeping chironomid midge</name>
    <dbReference type="NCBI Taxonomy" id="319348"/>
    <lineage>
        <taxon>Eukaryota</taxon>
        <taxon>Metazoa</taxon>
        <taxon>Ecdysozoa</taxon>
        <taxon>Arthropoda</taxon>
        <taxon>Hexapoda</taxon>
        <taxon>Insecta</taxon>
        <taxon>Pterygota</taxon>
        <taxon>Neoptera</taxon>
        <taxon>Endopterygota</taxon>
        <taxon>Diptera</taxon>
        <taxon>Nematocera</taxon>
        <taxon>Chironomoidea</taxon>
        <taxon>Chironomidae</taxon>
        <taxon>Chironominae</taxon>
        <taxon>Polypedilum</taxon>
        <taxon>Polypedilum</taxon>
    </lineage>
</organism>
<dbReference type="EMBL" id="JADBJN010000002">
    <property type="protein sequence ID" value="KAG5675009.1"/>
    <property type="molecule type" value="Genomic_DNA"/>
</dbReference>
<accession>A0A9J6BYF0</accession>
<dbReference type="GO" id="GO:0036064">
    <property type="term" value="C:ciliary basal body"/>
    <property type="evidence" value="ECO:0007669"/>
    <property type="project" value="InterPro"/>
</dbReference>
<dbReference type="GO" id="GO:0032053">
    <property type="term" value="P:ciliary basal body organization"/>
    <property type="evidence" value="ECO:0007669"/>
    <property type="project" value="TreeGrafter"/>
</dbReference>
<dbReference type="OrthoDB" id="428850at2759"/>
<dbReference type="Proteomes" id="UP001107558">
    <property type="component" value="Chromosome 2"/>
</dbReference>
<dbReference type="PANTHER" id="PTHR31691">
    <property type="entry name" value="ROTATIN"/>
    <property type="match status" value="1"/>
</dbReference>
<dbReference type="Gene3D" id="1.25.10.10">
    <property type="entry name" value="Leucine-rich Repeat Variant"/>
    <property type="match status" value="1"/>
</dbReference>
<evidence type="ECO:0000313" key="1">
    <source>
        <dbReference type="EMBL" id="KAG5675009.1"/>
    </source>
</evidence>
<proteinExistence type="predicted"/>
<dbReference type="GO" id="GO:0005813">
    <property type="term" value="C:centrosome"/>
    <property type="evidence" value="ECO:0007669"/>
    <property type="project" value="InterPro"/>
</dbReference>
<dbReference type="InterPro" id="IPR016024">
    <property type="entry name" value="ARM-type_fold"/>
</dbReference>
<dbReference type="InterPro" id="IPR030791">
    <property type="entry name" value="Rotatin"/>
</dbReference>
<gene>
    <name evidence="1" type="ORF">PVAND_004949</name>
</gene>
<sequence length="1926" mass="224524">MQFFIDSTVLEDLVNPELETRQKALSEIKSVLINNILFEAQRRNNPLAENELCVVNLPQLTKQLIRWFQFKEITNQNEVFDILIMIFSRKDFLRYITQTISIERLKKEIIKIKKLLIPTESASRLEKIDSLLNEYENELEINVGHEIDSFLTVERNRSLDNVLSQLNEFKISSASSSATSLNYDLNKNQEIEECWINLTGGDLEIFNSIDDKLQKVESKEQLASILKFIQTTVSDFPPEFYIQPPNVLESLIEILPNISNAYAKEIIHIIRFIINGLKNREIEAQKYQVKYIAVKKHMNKVLQIFTNFFERFHQSFNAKMMFHQQELLNGIHLILFDVADFIKETRNICDIYLNELMNMIAKVMKDFREAYKNNENSIIFRLNYIIELYIINTLVSVVDVENITNYCSNNAWEYECDLALLDWPLKKHPFIYNLLSRNRNDIIAEDNDMKMLLYDMENSWKSITNLFQKWEMMSDEDIIINGLKCIDTIRIHRNTDLIQILFEKINKCSNQFHTNQHLKEVAEEIILRLLSNELTDIRTKAYQLARNTVQNKLSEDQDEKLKEMDLCFVIGIPVSAEIVTEILCFGYTDSNDEIHKNAKLILFALLRAKIVFPNHWMKLSRAAHDQSYDLSGLFKNDYKLGFFAFDIFHEHSGFGKHELCLAFTRFLFCYHQKAREMAKIKLLENLFENDENTNDLIEIIPDNFCIIPQTQVKDLELLNRNIGYDKDIYQNIRNVLQSYKHNDINVIKTVLLQLNSLLNSLKFAIQSHDDNLWVYILLALDMGFPNSSDIRRLVISILYKWSIAVSSFRIYLSNESSVLKYLIQSLIYCQDDFLIKKLASILLFILSFSDFIVITETTVSLPEFFKTLEFPFKFDEHWDRSPFNQVSQLELLYEAVKEKSEHVDVQETTMKYLRFTFAEVWFADNNKVFNQKINKDRYYSGCSKNILGVPQELLLSDNDNKLLFDTSFENLIKSTCDQLSNIKTLGQIHQTIQNIFALLMLPNISISKIAEKLENVIKTFSGYAEKEGDSQKKVLIECLELYINLLPLLEDKIIAEAFGRKTFLDVFNISMNNDEHVFMLTLQLYNAVVKLCITRDNLTEMINFSFKINHKLHFSSNLIEKLFDYLTEIILKDKTFNQDISKPITKVIFELMNNTLKAMPVLLDEVYLNKFFSKVLHATRSFLKKKNKEKYNRLNSNLLNKIFGLIDTLTTLNNKYALTHEEYSMIFLWLSDEGFKLNKAFLWSTIANLTHKKENFIAFRKGFQNALNFSFDDIFYKKVIDVNQIHEQKAIALLIANTIDHSSIFKTNENITTDLIKSFLNKKPCCSEALGFILIKIMQNNIKDVMNIIQQKKFVQKFVYDQENLNVVIACYNNQEFREHVCDVVSNIGEEHLITLICMMEHSTVDDISKWERINKFKYSVLNLILILMSTHEGLEKLKKSLRYAIVLENLVIVLHEGFRLSNNFNEIIFHLNFLNSFINLCYIQNKNSNNDFGDECDFKIKDSNHFSKIVQNIESSKSEKFYSSIYEKAIRKVVFPIDLFFIQILHIFNTCDSLNTSDENKHAIRASAFLFIKTTLGYSDHLKAFALQINIISAIIAKTINFVATIQGNSHSETTKKNGVQQCQQIIKKFCFYLKALTEWSIPIDDGESAHGSELKSLFYAIIPVYSWVTSDSILSNCFLNFLQLLSRTKEAKKCIMQEINGISLIKDILKRANAISVKPPHTPNNLKMLKNLIKTIELYCGVIEVRMILKSAKIFQILDLLYPQLQNRKSTWNDVVIIWLRFFENFSQYDDSECTAGQISLLCRLVRSGNLQMKLNSLEIIRNFSLNSSVGNVLLISNEFTETIDAILSEPKSYKEKLFVLQTLLCMISKSEQSVSKIKNSSLNRKLKDHIENIQFMMESADNNTEMNQIYGLSLMLKNVLFDN</sequence>
<dbReference type="GO" id="GO:0005814">
    <property type="term" value="C:centriole"/>
    <property type="evidence" value="ECO:0007669"/>
    <property type="project" value="TreeGrafter"/>
</dbReference>
<evidence type="ECO:0000313" key="2">
    <source>
        <dbReference type="Proteomes" id="UP001107558"/>
    </source>
</evidence>
<dbReference type="PANTHER" id="PTHR31691:SF1">
    <property type="entry name" value="ROTATIN"/>
    <property type="match status" value="1"/>
</dbReference>